<evidence type="ECO:0000259" key="1">
    <source>
        <dbReference type="Pfam" id="PF12697"/>
    </source>
</evidence>
<dbReference type="EMBL" id="JAPDFR010000004">
    <property type="protein sequence ID" value="KAK0387363.1"/>
    <property type="molecule type" value="Genomic_DNA"/>
</dbReference>
<keyword evidence="3" id="KW-1185">Reference proteome</keyword>
<dbReference type="PANTHER" id="PTHR43194">
    <property type="entry name" value="HYDROLASE ALPHA/BETA FOLD FAMILY"/>
    <property type="match status" value="1"/>
</dbReference>
<sequence>MTLIAIPRPGAAAAETPQPPIPAPSEEAFTTEFGRLLPPARFLTTKHGKAAYYEMPPSQARGDGNNIPERVLFVHGVQTPALGMLPLAHALRPSFPQSHFVLVDLWGHGLSDAVREPHEPGLFHSLIDSLLDELKWPSVHLIGFSFGGALAVGYTLARTSRVSTLTLVAPAGLIPYASLSEDDRAKKDGDDEDAGQRWSARWLDGGDLVVPEDWKEKVAKGEIVAPAVKKWQMVEHRGHPATVRAVVRDGGIFDVDSQANFKAVVNAGVPYYGIVGELDGVCSDDDLKKVGFEHFSVVQGVGHEVVRARADEVAALITDFWGKQHWLDRV</sequence>
<dbReference type="Proteomes" id="UP001175261">
    <property type="component" value="Unassembled WGS sequence"/>
</dbReference>
<proteinExistence type="predicted"/>
<evidence type="ECO:0000313" key="2">
    <source>
        <dbReference type="EMBL" id="KAK0387363.1"/>
    </source>
</evidence>
<accession>A0AA39L7V9</accession>
<dbReference type="Pfam" id="PF12697">
    <property type="entry name" value="Abhydrolase_6"/>
    <property type="match status" value="1"/>
</dbReference>
<dbReference type="InterPro" id="IPR050228">
    <property type="entry name" value="Carboxylesterase_BioH"/>
</dbReference>
<gene>
    <name evidence="2" type="ORF">NLU13_5676</name>
</gene>
<evidence type="ECO:0000313" key="3">
    <source>
        <dbReference type="Proteomes" id="UP001175261"/>
    </source>
</evidence>
<dbReference type="AlphaFoldDB" id="A0AA39L7V9"/>
<comment type="caution">
    <text evidence="2">The sequence shown here is derived from an EMBL/GenBank/DDBJ whole genome shotgun (WGS) entry which is preliminary data.</text>
</comment>
<feature type="domain" description="AB hydrolase-1" evidence="1">
    <location>
        <begin position="71"/>
        <end position="315"/>
    </location>
</feature>
<reference evidence="2" key="1">
    <citation type="submission" date="2022-10" db="EMBL/GenBank/DDBJ databases">
        <title>Determination and structural analysis of whole genome sequence of Sarocladium strictum F4-1.</title>
        <authorList>
            <person name="Hu L."/>
            <person name="Jiang Y."/>
        </authorList>
    </citation>
    <scope>NUCLEOTIDE SEQUENCE</scope>
    <source>
        <strain evidence="2">F4-1</strain>
    </source>
</reference>
<dbReference type="InterPro" id="IPR000073">
    <property type="entry name" value="AB_hydrolase_1"/>
</dbReference>
<dbReference type="InterPro" id="IPR029058">
    <property type="entry name" value="AB_hydrolase_fold"/>
</dbReference>
<dbReference type="PANTHER" id="PTHR43194:SF2">
    <property type="entry name" value="PEROXISOMAL MEMBRANE PROTEIN LPX1"/>
    <property type="match status" value="1"/>
</dbReference>
<dbReference type="Gene3D" id="3.40.50.1820">
    <property type="entry name" value="alpha/beta hydrolase"/>
    <property type="match status" value="1"/>
</dbReference>
<protein>
    <recommendedName>
        <fullName evidence="1">AB hydrolase-1 domain-containing protein</fullName>
    </recommendedName>
</protein>
<organism evidence="2 3">
    <name type="scientific">Sarocladium strictum</name>
    <name type="common">Black bundle disease fungus</name>
    <name type="synonym">Acremonium strictum</name>
    <dbReference type="NCBI Taxonomy" id="5046"/>
    <lineage>
        <taxon>Eukaryota</taxon>
        <taxon>Fungi</taxon>
        <taxon>Dikarya</taxon>
        <taxon>Ascomycota</taxon>
        <taxon>Pezizomycotina</taxon>
        <taxon>Sordariomycetes</taxon>
        <taxon>Hypocreomycetidae</taxon>
        <taxon>Hypocreales</taxon>
        <taxon>Sarocladiaceae</taxon>
        <taxon>Sarocladium</taxon>
    </lineage>
</organism>
<name>A0AA39L7V9_SARSR</name>
<dbReference type="SUPFAM" id="SSF53474">
    <property type="entry name" value="alpha/beta-Hydrolases"/>
    <property type="match status" value="1"/>
</dbReference>